<feature type="region of interest" description="Disordered" evidence="4">
    <location>
        <begin position="1"/>
        <end position="105"/>
    </location>
</feature>
<dbReference type="InterPro" id="IPR016159">
    <property type="entry name" value="Cullin_repeat-like_dom_sf"/>
</dbReference>
<dbReference type="Pfam" id="PF26557">
    <property type="entry name" value="Cullin_AB"/>
    <property type="match status" value="1"/>
</dbReference>
<organism evidence="6 7">
    <name type="scientific">Anaeramoeba flamelloides</name>
    <dbReference type="NCBI Taxonomy" id="1746091"/>
    <lineage>
        <taxon>Eukaryota</taxon>
        <taxon>Metamonada</taxon>
        <taxon>Anaeramoebidae</taxon>
        <taxon>Anaeramoeba</taxon>
    </lineage>
</organism>
<feature type="compositionally biased region" description="Low complexity" evidence="4">
    <location>
        <begin position="284"/>
        <end position="299"/>
    </location>
</feature>
<dbReference type="SMART" id="SM00884">
    <property type="entry name" value="Cullin_Nedd8"/>
    <property type="match status" value="1"/>
</dbReference>
<dbReference type="Gene3D" id="3.30.230.130">
    <property type="entry name" value="Cullin, Chain C, Domain 2"/>
    <property type="match status" value="1"/>
</dbReference>
<dbReference type="Proteomes" id="UP001150062">
    <property type="component" value="Unassembled WGS sequence"/>
</dbReference>
<dbReference type="InterPro" id="IPR036388">
    <property type="entry name" value="WH-like_DNA-bd_sf"/>
</dbReference>
<feature type="compositionally biased region" description="Basic residues" evidence="4">
    <location>
        <begin position="1"/>
        <end position="12"/>
    </location>
</feature>
<dbReference type="InterPro" id="IPR036390">
    <property type="entry name" value="WH_DNA-bd_sf"/>
</dbReference>
<reference evidence="6" key="1">
    <citation type="submission" date="2022-08" db="EMBL/GenBank/DDBJ databases">
        <title>Novel sulfate-reducing endosymbionts in the free-living metamonad Anaeramoeba.</title>
        <authorList>
            <person name="Jerlstrom-Hultqvist J."/>
            <person name="Cepicka I."/>
            <person name="Gallot-Lavallee L."/>
            <person name="Salas-Leiva D."/>
            <person name="Curtis B.A."/>
            <person name="Zahonova K."/>
            <person name="Pipaliya S."/>
            <person name="Dacks J."/>
            <person name="Roger A.J."/>
        </authorList>
    </citation>
    <scope>NUCLEOTIDE SEQUENCE</scope>
    <source>
        <strain evidence="6">Schooner1</strain>
    </source>
</reference>
<accession>A0ABQ8X7A0</accession>
<evidence type="ECO:0000313" key="7">
    <source>
        <dbReference type="Proteomes" id="UP001150062"/>
    </source>
</evidence>
<dbReference type="SUPFAM" id="SSF46785">
    <property type="entry name" value="Winged helix' DNA-binding domain"/>
    <property type="match status" value="1"/>
</dbReference>
<dbReference type="Pfam" id="PF10557">
    <property type="entry name" value="Cullin_Nedd8"/>
    <property type="match status" value="1"/>
</dbReference>
<dbReference type="Gene3D" id="1.20.1310.10">
    <property type="entry name" value="Cullin Repeats"/>
    <property type="match status" value="4"/>
</dbReference>
<dbReference type="InterPro" id="IPR001373">
    <property type="entry name" value="Cullin_N"/>
</dbReference>
<dbReference type="SMART" id="SM00182">
    <property type="entry name" value="CULLIN"/>
    <property type="match status" value="1"/>
</dbReference>
<keyword evidence="7" id="KW-1185">Reference proteome</keyword>
<dbReference type="InterPro" id="IPR016158">
    <property type="entry name" value="Cullin_homology"/>
</dbReference>
<evidence type="ECO:0000256" key="3">
    <source>
        <dbReference type="RuleBase" id="RU003829"/>
    </source>
</evidence>
<evidence type="ECO:0000259" key="5">
    <source>
        <dbReference type="PROSITE" id="PS50069"/>
    </source>
</evidence>
<dbReference type="PROSITE" id="PS50069">
    <property type="entry name" value="CULLIN_2"/>
    <property type="match status" value="1"/>
</dbReference>
<protein>
    <submittedName>
        <fullName evidence="6">Cullin-4b</fullName>
    </submittedName>
</protein>
<sequence length="967" mass="114141">MSRRTKTKKKTSKAVFFSKQKNSDIIIIEDSPVQQKSRKRKKPISSKEQKKTKKTKEKKKKHTKKTKKKKPKLGNKNNQRVESLKLKKLRRLNQPKKEKEKNKTIKTPHISGLKRRTRITQGQIIGLNSTPKKLIIKGLSFQRNPIVDKETIKENTWKRLSKAVKEIQNNEKLLSFSCEELYKTVENLCNNNYSKEIYEKLTKQISLHLASRFQRIRDQTKNSRELNLLELVVQLWKSHTNSMFLIKQVFLFLNQTYVLQRLPIGSLTNMSLVLFRDSLTCKNNNNNNNKNNNNNNNNNHQRGTANENEKENHDLQDIEIEIDKEIVNEIEKENLFFHNGLLDNQKLNNTKKTKESTSNNKKIKENNLLDPLIQSILIFIQRIRFKQENLDMDLFKHGLEILSDCKLFFKEFQPKFFEETRQFYKRQGGKVLEKNDIIQYLNYIQETLNLEIKEITAYMPISTKTPIIGILEDMLIRENIEMLLNLGLTPLINLNDFSNLKLLYKMIFRVDGDEGISKRFYNYSNTEIRKIVCNATSKSIIESLLQLEDQLIKIITNCFDNHQIFRDKLKSAFENSLNIQQNKMSILLEKYFHELLQKGFKKYKEEEIITRFERCISLLQLINTKDVFLAFYKNDLAKRLILNTTCSFELEKEAIVKLQKIIDSEEKQTYDRMFKDIQISNDMLIEFKQKIPKVDFPKFEAKIYILTQGLWPSYKPIPLVLPQYFLNLQNNFKKLYLSKHNGRRIHFQNSLCHCSLSWNLPINDKKRGNRKPKRGKKGKKKELLVSLIQTTILLKFNEDESYTLSQLKSVLQIDEIPLTRNLLALIQKKSPVLSLENSNSSISQSNLSINDIDFRFNPETVFKLNSDFSSKNRKVKVNSVQIIETKKEKKKIKQRVFQERKQALDACIVRIMKSTKSLDHKSLVSQIFHQIKIPLKQSEIKHRIESLISREYITRDDKDMQLYHYLA</sequence>
<gene>
    <name evidence="6" type="ORF">M0813_08749</name>
</gene>
<evidence type="ECO:0000256" key="1">
    <source>
        <dbReference type="ARBA" id="ARBA00006019"/>
    </source>
</evidence>
<evidence type="ECO:0000256" key="4">
    <source>
        <dbReference type="SAM" id="MobiDB-lite"/>
    </source>
</evidence>
<comment type="similarity">
    <text evidence="1 2 3">Belongs to the cullin family.</text>
</comment>
<dbReference type="Gene3D" id="1.10.10.10">
    <property type="entry name" value="Winged helix-like DNA-binding domain superfamily/Winged helix DNA-binding domain"/>
    <property type="match status" value="1"/>
</dbReference>
<evidence type="ECO:0000313" key="6">
    <source>
        <dbReference type="EMBL" id="KAJ6228399.1"/>
    </source>
</evidence>
<feature type="compositionally biased region" description="Basic residues" evidence="4">
    <location>
        <begin position="36"/>
        <end position="73"/>
    </location>
</feature>
<dbReference type="Pfam" id="PF00888">
    <property type="entry name" value="Cullin"/>
    <property type="match status" value="2"/>
</dbReference>
<dbReference type="EMBL" id="JAOAOG010000327">
    <property type="protein sequence ID" value="KAJ6228399.1"/>
    <property type="molecule type" value="Genomic_DNA"/>
</dbReference>
<dbReference type="InterPro" id="IPR045093">
    <property type="entry name" value="Cullin"/>
</dbReference>
<dbReference type="PANTHER" id="PTHR11932">
    <property type="entry name" value="CULLIN"/>
    <property type="match status" value="1"/>
</dbReference>
<dbReference type="InterPro" id="IPR036317">
    <property type="entry name" value="Cullin_homology_sf"/>
</dbReference>
<name>A0ABQ8X7A0_9EUKA</name>
<dbReference type="SUPFAM" id="SSF74788">
    <property type="entry name" value="Cullin repeat-like"/>
    <property type="match status" value="2"/>
</dbReference>
<evidence type="ECO:0000256" key="2">
    <source>
        <dbReference type="PROSITE-ProRule" id="PRU00330"/>
    </source>
</evidence>
<proteinExistence type="inferred from homology"/>
<dbReference type="InterPro" id="IPR059120">
    <property type="entry name" value="Cullin-like_AB"/>
</dbReference>
<comment type="caution">
    <text evidence="6">The sequence shown here is derived from an EMBL/GenBank/DDBJ whole genome shotgun (WGS) entry which is preliminary data.</text>
</comment>
<feature type="region of interest" description="Disordered" evidence="4">
    <location>
        <begin position="284"/>
        <end position="314"/>
    </location>
</feature>
<dbReference type="InterPro" id="IPR019559">
    <property type="entry name" value="Cullin_neddylation_domain"/>
</dbReference>
<feature type="domain" description="Cullin family profile" evidence="5">
    <location>
        <begin position="583"/>
        <end position="826"/>
    </location>
</feature>
<dbReference type="SUPFAM" id="SSF75632">
    <property type="entry name" value="Cullin homology domain"/>
    <property type="match status" value="1"/>
</dbReference>